<dbReference type="Proteomes" id="UP001152320">
    <property type="component" value="Chromosome 14"/>
</dbReference>
<dbReference type="GO" id="GO:0019104">
    <property type="term" value="F:DNA N-glycosylase activity"/>
    <property type="evidence" value="ECO:0007669"/>
    <property type="project" value="InterPro"/>
</dbReference>
<dbReference type="Gene3D" id="3.20.190.10">
    <property type="entry name" value="MutM-like, N-terminal"/>
    <property type="match status" value="1"/>
</dbReference>
<sequence length="412" mass="46916">MPEGPELHLASRFVNKCCRGNIFSGKIIKSDVHKSDDIKFQSSAYTISAKSRGKELQLFLSSTADDEKKKISQKKKKEDPQSHTTILFRFGMSGKFEFTTEANVHKHAHLKFFSLNKPRMVLSYVDVRRFGRWEETTSWGKDRGPDPMFEYQDFRSNVIKNLACHEFDHPICEVLLNQKYFNGIGNYLRAEILYQLRIPPFEVARKVLEGLEETPPDVKPNVNGPSSKVKESKTDILHLCHTVPLEVTNLGGGGYDPEGNKADYNAFTDWLQCYYQDGMKNMVDHNGRTIWFAGPAGPMIPKEGKSRTPTKRKKVKAEKDKQSAKKAKKERKTSKVDGISSEEGRKVKTKPKRKKDVLGSGENGIKNNKTTKEKGREKEERKKQPAKKSSQEAVKSEGSRRSERLQKKSESV</sequence>
<dbReference type="AlphaFoldDB" id="A0A9Q1BMR8"/>
<reference evidence="3" key="1">
    <citation type="submission" date="2021-10" db="EMBL/GenBank/DDBJ databases">
        <title>Tropical sea cucumber genome reveals ecological adaptation and Cuvierian tubules defense mechanism.</title>
        <authorList>
            <person name="Chen T."/>
        </authorList>
    </citation>
    <scope>NUCLEOTIDE SEQUENCE</scope>
    <source>
        <strain evidence="3">Nanhai2018</strain>
        <tissue evidence="3">Muscle</tissue>
    </source>
</reference>
<dbReference type="Pfam" id="PF09292">
    <property type="entry name" value="Neil1-DNA_bind"/>
    <property type="match status" value="1"/>
</dbReference>
<evidence type="ECO:0000313" key="4">
    <source>
        <dbReference type="Proteomes" id="UP001152320"/>
    </source>
</evidence>
<name>A0A9Q1BMR8_HOLLE</name>
<dbReference type="SUPFAM" id="SSF57716">
    <property type="entry name" value="Glucocorticoid receptor-like (DNA-binding domain)"/>
    <property type="match status" value="1"/>
</dbReference>
<keyword evidence="3" id="KW-0378">Hydrolase</keyword>
<keyword evidence="3" id="KW-0540">Nuclease</keyword>
<comment type="caution">
    <text evidence="3">The sequence shown here is derived from an EMBL/GenBank/DDBJ whole genome shotgun (WGS) entry which is preliminary data.</text>
</comment>
<dbReference type="InterPro" id="IPR015371">
    <property type="entry name" value="Endonuclease-VIII_DNA-bd"/>
</dbReference>
<dbReference type="InterPro" id="IPR035937">
    <property type="entry name" value="FPG_N"/>
</dbReference>
<proteinExistence type="predicted"/>
<evidence type="ECO:0000313" key="3">
    <source>
        <dbReference type="EMBL" id="KAJ8029537.1"/>
    </source>
</evidence>
<dbReference type="GO" id="GO:0003676">
    <property type="term" value="F:nucleic acid binding"/>
    <property type="evidence" value="ECO:0007669"/>
    <property type="project" value="InterPro"/>
</dbReference>
<dbReference type="GO" id="GO:0006284">
    <property type="term" value="P:base-excision repair"/>
    <property type="evidence" value="ECO:0007669"/>
    <property type="project" value="InterPro"/>
</dbReference>
<dbReference type="GO" id="GO:0005634">
    <property type="term" value="C:nucleus"/>
    <property type="evidence" value="ECO:0007669"/>
    <property type="project" value="TreeGrafter"/>
</dbReference>
<evidence type="ECO:0000256" key="1">
    <source>
        <dbReference type="SAM" id="MobiDB-lite"/>
    </source>
</evidence>
<dbReference type="SMART" id="SM00898">
    <property type="entry name" value="Fapy_DNA_glyco"/>
    <property type="match status" value="1"/>
</dbReference>
<dbReference type="SUPFAM" id="SSF81624">
    <property type="entry name" value="N-terminal domain of MutM-like DNA repair proteins"/>
    <property type="match status" value="1"/>
</dbReference>
<dbReference type="InterPro" id="IPR012319">
    <property type="entry name" value="FPG_cat"/>
</dbReference>
<dbReference type="EMBL" id="JAIZAY010000014">
    <property type="protein sequence ID" value="KAJ8029537.1"/>
    <property type="molecule type" value="Genomic_DNA"/>
</dbReference>
<gene>
    <name evidence="3" type="ORF">HOLleu_28957</name>
</gene>
<protein>
    <submittedName>
        <fullName evidence="3">Endonuclease 8-like 1</fullName>
    </submittedName>
</protein>
<feature type="domain" description="Formamidopyrimidine-DNA glycosylase catalytic" evidence="2">
    <location>
        <begin position="2"/>
        <end position="131"/>
    </location>
</feature>
<dbReference type="GO" id="GO:0008270">
    <property type="term" value="F:zinc ion binding"/>
    <property type="evidence" value="ECO:0007669"/>
    <property type="project" value="InterPro"/>
</dbReference>
<dbReference type="PANTHER" id="PTHR22993">
    <property type="entry name" value="FORMAMIDOPYRIMIDINE-DNA GLYCOSYLASE"/>
    <property type="match status" value="1"/>
</dbReference>
<organism evidence="3 4">
    <name type="scientific">Holothuria leucospilota</name>
    <name type="common">Black long sea cucumber</name>
    <name type="synonym">Mertensiothuria leucospilota</name>
    <dbReference type="NCBI Taxonomy" id="206669"/>
    <lineage>
        <taxon>Eukaryota</taxon>
        <taxon>Metazoa</taxon>
        <taxon>Echinodermata</taxon>
        <taxon>Eleutherozoa</taxon>
        <taxon>Echinozoa</taxon>
        <taxon>Holothuroidea</taxon>
        <taxon>Aspidochirotacea</taxon>
        <taxon>Aspidochirotida</taxon>
        <taxon>Holothuriidae</taxon>
        <taxon>Holothuria</taxon>
    </lineage>
</organism>
<dbReference type="InterPro" id="IPR010979">
    <property type="entry name" value="Ribosomal_uS13-like_H2TH"/>
</dbReference>
<dbReference type="Gene3D" id="1.10.8.50">
    <property type="match status" value="1"/>
</dbReference>
<dbReference type="SUPFAM" id="SSF46946">
    <property type="entry name" value="S13-like H2TH domain"/>
    <property type="match status" value="1"/>
</dbReference>
<dbReference type="GO" id="GO:0003906">
    <property type="term" value="F:DNA-(apurinic or apyrimidinic site) endonuclease activity"/>
    <property type="evidence" value="ECO:0007669"/>
    <property type="project" value="InterPro"/>
</dbReference>
<keyword evidence="3" id="KW-0255">Endonuclease</keyword>
<evidence type="ECO:0000259" key="2">
    <source>
        <dbReference type="PROSITE" id="PS51068"/>
    </source>
</evidence>
<dbReference type="Pfam" id="PF01149">
    <property type="entry name" value="Fapy_DNA_glyco"/>
    <property type="match status" value="1"/>
</dbReference>
<accession>A0A9Q1BMR8</accession>
<keyword evidence="4" id="KW-1185">Reference proteome</keyword>
<dbReference type="OrthoDB" id="6260718at2759"/>
<dbReference type="FunFam" id="1.10.8.50:FF:000007">
    <property type="entry name" value="endonuclease 8-like 1 isoform X1"/>
    <property type="match status" value="1"/>
</dbReference>
<feature type="compositionally biased region" description="Basic and acidic residues" evidence="1">
    <location>
        <begin position="370"/>
        <end position="383"/>
    </location>
</feature>
<dbReference type="PROSITE" id="PS51068">
    <property type="entry name" value="FPG_CAT"/>
    <property type="match status" value="1"/>
</dbReference>
<feature type="region of interest" description="Disordered" evidence="1">
    <location>
        <begin position="293"/>
        <end position="412"/>
    </location>
</feature>
<feature type="compositionally biased region" description="Basic and acidic residues" evidence="1">
    <location>
        <begin position="394"/>
        <end position="412"/>
    </location>
</feature>
<dbReference type="PANTHER" id="PTHR22993:SF27">
    <property type="entry name" value="ENDONUCLEASE 8-LIKE 1"/>
    <property type="match status" value="1"/>
</dbReference>